<organismHost>
    <name type="scientific">Synechococcus</name>
    <dbReference type="NCBI Taxonomy" id="1129"/>
</organismHost>
<dbReference type="KEGG" id="vg:3260360"/>
<reference evidence="2" key="4">
    <citation type="submission" date="2015-02" db="EMBL/GenBank/DDBJ databases">
        <authorList>
            <person name="Chooi Y.-H."/>
        </authorList>
    </citation>
    <scope>NUCLEOTIDE SEQUENCE</scope>
</reference>
<keyword evidence="3" id="KW-1185">Reference proteome</keyword>
<accession>Q5GQX7</accession>
<sequence>MKNENVFFDQVQKTIKNRERRFKHLMKKECYADAIAIGEEFLEWINPENQDEIMYLDTEEIQEYLNK</sequence>
<name>Q5GQX7_BPSYP</name>
<evidence type="ECO:0000313" key="1">
    <source>
        <dbReference type="EMBL" id="CAF34123.1"/>
    </source>
</evidence>
<dbReference type="EMBL" id="AJ630128">
    <property type="protein sequence ID" value="CAF34123.1"/>
    <property type="molecule type" value="Genomic_DNA"/>
</dbReference>
<dbReference type="Proteomes" id="UP000246186">
    <property type="component" value="Genome"/>
</dbReference>
<evidence type="ECO:0000313" key="4">
    <source>
        <dbReference type="Proteomes" id="UP000246186"/>
    </source>
</evidence>
<proteinExistence type="predicted"/>
<dbReference type="RefSeq" id="YP_195093.1">
    <property type="nucleotide sequence ID" value="NC_006820.1"/>
</dbReference>
<reference evidence="1 3" key="1">
    <citation type="journal article" date="2004" name="Proc. Natl. Acad. Sci. U.S.A.">
        <title>Genetic organization of the psbAD region in phages infecting marine Synechococcus strains.</title>
        <authorList>
            <person name="Millard A."/>
            <person name="Clokie M.R."/>
            <person name="Shub D.A."/>
            <person name="Mann N.H."/>
        </authorList>
    </citation>
    <scope>NUCLEOTIDE SEQUENCE [LARGE SCALE GENOMIC DNA]</scope>
</reference>
<dbReference type="Proteomes" id="UP000000994">
    <property type="component" value="Segment"/>
</dbReference>
<reference evidence="2 4" key="3">
    <citation type="journal article" date="2015" name="PLoS ONE">
        <title>Spontaneous Deletion of an "ORFanage" Region Facilitates Host Adaptation in a "Photosynthetic" Cyanophage.</title>
        <authorList>
            <person name="Puxty R.J."/>
            <person name="Perez-Sepulveda B."/>
            <person name="Rihtman B."/>
            <person name="Evans D.J."/>
            <person name="Millard A.D."/>
            <person name="Scanlan D.J."/>
        </authorList>
    </citation>
    <scope>NUCLEOTIDE SEQUENCE [LARGE SCALE GENOMIC DNA]</scope>
</reference>
<gene>
    <name evidence="2" type="ORF">S-PM2d059</name>
    <name evidence="1" type="ORF">S-PM2p059</name>
</gene>
<evidence type="ECO:0000313" key="3">
    <source>
        <dbReference type="Proteomes" id="UP000000994"/>
    </source>
</evidence>
<protein>
    <submittedName>
        <fullName evidence="1">Hypothetical-Protein / belonging to T4-LIKE GC: 802</fullName>
    </submittedName>
</protein>
<dbReference type="OrthoDB" id="28420at10239"/>
<reference evidence="1 3" key="2">
    <citation type="journal article" date="2005" name="J. Bacteriol.">
        <title>The genome of S-PM2, a 'photosynthetic' T4-type bacteriophage that infects marine Synechococcus strains.</title>
        <authorList>
            <person name="Mann N.H."/>
            <person name="Clokie M.R."/>
            <person name="Millard A."/>
            <person name="Cook A."/>
            <person name="Wilson W.H."/>
            <person name="Wheatley P.J."/>
            <person name="Letarov A."/>
            <person name="Krisch H.M."/>
        </authorList>
    </citation>
    <scope>NUCLEOTIDE SEQUENCE</scope>
</reference>
<dbReference type="EMBL" id="LN828717">
    <property type="protein sequence ID" value="CFW42170.1"/>
    <property type="molecule type" value="Genomic_DNA"/>
</dbReference>
<evidence type="ECO:0000313" key="2">
    <source>
        <dbReference type="EMBL" id="CFW42170.1"/>
    </source>
</evidence>
<organism evidence="1 3">
    <name type="scientific">Synechococcus phage S-PM2</name>
    <dbReference type="NCBI Taxonomy" id="238854"/>
    <lineage>
        <taxon>Viruses</taxon>
        <taxon>Duplodnaviria</taxon>
        <taxon>Heunggongvirae</taxon>
        <taxon>Uroviricota</taxon>
        <taxon>Caudoviricetes</taxon>
        <taxon>Pantevenvirales</taxon>
        <taxon>Kyanoviridae</taxon>
        <taxon>Nodensvirus</taxon>
        <taxon>Nodensvirus spm2</taxon>
    </lineage>
</organism>